<dbReference type="SMART" id="SM00360">
    <property type="entry name" value="RRM"/>
    <property type="match status" value="1"/>
</dbReference>
<comment type="similarity">
    <text evidence="1">Belongs to the RRM TRSPAP family.</text>
</comment>
<dbReference type="Pfam" id="PF17654">
    <property type="entry name" value="Trnau1ap"/>
    <property type="match status" value="1"/>
</dbReference>
<keyword evidence="3" id="KW-0694">RNA-binding</keyword>
<accession>A0AAN8JSE7</accession>
<feature type="domain" description="RRM" evidence="4">
    <location>
        <begin position="24"/>
        <end position="101"/>
    </location>
</feature>
<proteinExistence type="inferred from homology"/>
<dbReference type="GO" id="GO:0003723">
    <property type="term" value="F:RNA binding"/>
    <property type="evidence" value="ECO:0007669"/>
    <property type="project" value="UniProtKB-UniRule"/>
</dbReference>
<dbReference type="InterPro" id="IPR040434">
    <property type="entry name" value="TSAP1"/>
</dbReference>
<reference evidence="5 6" key="1">
    <citation type="submission" date="2024-01" db="EMBL/GenBank/DDBJ databases">
        <title>The genome of the rayed Mediterranean limpet Patella caerulea (Linnaeus, 1758).</title>
        <authorList>
            <person name="Anh-Thu Weber A."/>
            <person name="Halstead-Nussloch G."/>
        </authorList>
    </citation>
    <scope>NUCLEOTIDE SEQUENCE [LARGE SCALE GENOMIC DNA]</scope>
    <source>
        <strain evidence="5">AATW-2023a</strain>
        <tissue evidence="5">Whole specimen</tissue>
    </source>
</reference>
<comment type="caution">
    <text evidence="5">The sequence shown here is derived from an EMBL/GenBank/DDBJ whole genome shotgun (WGS) entry which is preliminary data.</text>
</comment>
<dbReference type="InterPro" id="IPR012677">
    <property type="entry name" value="Nucleotide-bd_a/b_plait_sf"/>
</dbReference>
<sequence length="204" mass="23850">MSDKIEEYSDRRSCRSSHHYRQEYSLYIGDLSSGVDDDMLYNAFAAYRSLRSAKVVLDSNGKSKCYGFVRFLEETDQQKALIEMQHMVIGRRAVRVSLAGPKRMEVPGINNTHYNPHYNGQNQYMWGGYTVSFNSNPKLMEYYGQYDPQFEDDLEKLEDPQLEVDVEKENREFMLSSEQFFNAMDQSRWHPLDHVTSQLRPGPS</sequence>
<name>A0AAN8JSE7_PATCE</name>
<protein>
    <recommendedName>
        <fullName evidence="2">tRNA selenocysteine-associated protein 1</fullName>
    </recommendedName>
</protein>
<dbReference type="EMBL" id="JAZGQO010000008">
    <property type="protein sequence ID" value="KAK6179198.1"/>
    <property type="molecule type" value="Genomic_DNA"/>
</dbReference>
<dbReference type="InterPro" id="IPR000504">
    <property type="entry name" value="RRM_dom"/>
</dbReference>
<dbReference type="InterPro" id="IPR035979">
    <property type="entry name" value="RBD_domain_sf"/>
</dbReference>
<evidence type="ECO:0000313" key="5">
    <source>
        <dbReference type="EMBL" id="KAK6179198.1"/>
    </source>
</evidence>
<dbReference type="AlphaFoldDB" id="A0AAN8JSE7"/>
<evidence type="ECO:0000256" key="3">
    <source>
        <dbReference type="PROSITE-ProRule" id="PRU00176"/>
    </source>
</evidence>
<dbReference type="InterPro" id="IPR041085">
    <property type="entry name" value="TSAP1_C"/>
</dbReference>
<dbReference type="PANTHER" id="PTHR37457">
    <property type="entry name" value="TRNA SELENOCYSTEINE 1-ASSOCIATED PROTEIN 1-RELATED"/>
    <property type="match status" value="1"/>
</dbReference>
<dbReference type="SUPFAM" id="SSF54928">
    <property type="entry name" value="RNA-binding domain, RBD"/>
    <property type="match status" value="1"/>
</dbReference>
<dbReference type="PANTHER" id="PTHR37457:SF3">
    <property type="entry name" value="TRNA SELENOCYSTEINE-ASSOCIATED PROTEIN 1"/>
    <property type="match status" value="1"/>
</dbReference>
<evidence type="ECO:0000256" key="2">
    <source>
        <dbReference type="ARBA" id="ARBA00033477"/>
    </source>
</evidence>
<evidence type="ECO:0000259" key="4">
    <source>
        <dbReference type="PROSITE" id="PS50102"/>
    </source>
</evidence>
<keyword evidence="6" id="KW-1185">Reference proteome</keyword>
<evidence type="ECO:0000256" key="1">
    <source>
        <dbReference type="ARBA" id="ARBA00008920"/>
    </source>
</evidence>
<dbReference type="Gene3D" id="3.30.70.330">
    <property type="match status" value="1"/>
</dbReference>
<dbReference type="Proteomes" id="UP001347796">
    <property type="component" value="Unassembled WGS sequence"/>
</dbReference>
<gene>
    <name evidence="5" type="ORF">SNE40_011614</name>
</gene>
<evidence type="ECO:0000313" key="6">
    <source>
        <dbReference type="Proteomes" id="UP001347796"/>
    </source>
</evidence>
<dbReference type="Pfam" id="PF00076">
    <property type="entry name" value="RRM_1"/>
    <property type="match status" value="1"/>
</dbReference>
<organism evidence="5 6">
    <name type="scientific">Patella caerulea</name>
    <name type="common">Rayed Mediterranean limpet</name>
    <dbReference type="NCBI Taxonomy" id="87958"/>
    <lineage>
        <taxon>Eukaryota</taxon>
        <taxon>Metazoa</taxon>
        <taxon>Spiralia</taxon>
        <taxon>Lophotrochozoa</taxon>
        <taxon>Mollusca</taxon>
        <taxon>Gastropoda</taxon>
        <taxon>Patellogastropoda</taxon>
        <taxon>Patelloidea</taxon>
        <taxon>Patellidae</taxon>
        <taxon>Patella</taxon>
    </lineage>
</organism>
<dbReference type="PROSITE" id="PS50102">
    <property type="entry name" value="RRM"/>
    <property type="match status" value="1"/>
</dbReference>